<dbReference type="Proteomes" id="UP000321907">
    <property type="component" value="Unassembled WGS sequence"/>
</dbReference>
<evidence type="ECO:0000256" key="2">
    <source>
        <dbReference type="ARBA" id="ARBA00022832"/>
    </source>
</evidence>
<evidence type="ECO:0000256" key="6">
    <source>
        <dbReference type="ARBA" id="ARBA00023098"/>
    </source>
</evidence>
<dbReference type="Gene3D" id="3.90.226.10">
    <property type="entry name" value="2-enoyl-CoA Hydratase, Chain A, domain 1"/>
    <property type="match status" value="1"/>
</dbReference>
<dbReference type="Pfam" id="PF00378">
    <property type="entry name" value="ECH_1"/>
    <property type="match status" value="1"/>
</dbReference>
<dbReference type="SUPFAM" id="SSF48179">
    <property type="entry name" value="6-phosphogluconate dehydrogenase C-terminal domain-like"/>
    <property type="match status" value="2"/>
</dbReference>
<dbReference type="InterPro" id="IPR006108">
    <property type="entry name" value="3HC_DH_C"/>
</dbReference>
<dbReference type="SUPFAM" id="SSF51735">
    <property type="entry name" value="NAD(P)-binding Rossmann-fold domains"/>
    <property type="match status" value="1"/>
</dbReference>
<evidence type="ECO:0000259" key="8">
    <source>
        <dbReference type="Pfam" id="PF00725"/>
    </source>
</evidence>
<dbReference type="Gene3D" id="3.40.50.720">
    <property type="entry name" value="NAD(P)-binding Rossmann-like Domain"/>
    <property type="match status" value="1"/>
</dbReference>
<dbReference type="PANTHER" id="PTHR48075">
    <property type="entry name" value="3-HYDROXYACYL-COA DEHYDROGENASE FAMILY PROTEIN"/>
    <property type="match status" value="1"/>
</dbReference>
<dbReference type="InterPro" id="IPR001753">
    <property type="entry name" value="Enoyl-CoA_hydra/iso"/>
</dbReference>
<dbReference type="RefSeq" id="WP_147931685.1">
    <property type="nucleotide sequence ID" value="NZ_VOXD01000025.1"/>
</dbReference>
<dbReference type="InterPro" id="IPR036291">
    <property type="entry name" value="NAD(P)-bd_dom_sf"/>
</dbReference>
<accession>A0A5C7FTR1</accession>
<evidence type="ECO:0000256" key="7">
    <source>
        <dbReference type="ARBA" id="ARBA00049556"/>
    </source>
</evidence>
<gene>
    <name evidence="10" type="ORF">FUA23_15590</name>
</gene>
<dbReference type="SUPFAM" id="SSF52096">
    <property type="entry name" value="ClpP/crotonase"/>
    <property type="match status" value="1"/>
</dbReference>
<evidence type="ECO:0000256" key="4">
    <source>
        <dbReference type="ARBA" id="ARBA00023002"/>
    </source>
</evidence>
<evidence type="ECO:0000256" key="1">
    <source>
        <dbReference type="ARBA" id="ARBA00005005"/>
    </source>
</evidence>
<comment type="caution">
    <text evidence="10">The sequence shown here is derived from an EMBL/GenBank/DDBJ whole genome shotgun (WGS) entry which is preliminary data.</text>
</comment>
<dbReference type="EMBL" id="VOXD01000025">
    <property type="protein sequence ID" value="TXF88232.1"/>
    <property type="molecule type" value="Genomic_DNA"/>
</dbReference>
<dbReference type="InterPro" id="IPR006176">
    <property type="entry name" value="3-OHacyl-CoA_DH_NAD-bd"/>
</dbReference>
<dbReference type="OrthoDB" id="9771883at2"/>
<keyword evidence="4" id="KW-0560">Oxidoreductase</keyword>
<dbReference type="Gene3D" id="1.10.1040.50">
    <property type="match status" value="1"/>
</dbReference>
<sequence>MQHRIKKVAVLGSGVMGSGIACHFANIGLDVLLLDIVPFNLSDEEKKDPVKRNSQAVSALATAIKSKPAPLFKKDFASHITTGNFDDDFEKIGDCDWIIEVVIERLDIKQQIFEKVDKYRKAGSLVTSNTSGIPIKMLAEGRSEDFQKHFCGTHFFNPPRYLRLFEVIPHEGTDQGVVDFFMHYGDVYLGKQTVLCKDTPGFIGNRIGVMSGVQMMDLTVKYDMTIEEVDAITGSLIGRPNTATYRLQDLVGIDTSAKVSGFVMENVSDDEYIESVKGKKQPEFMAHLLDQKWFGNKSGQGFYKKTKERDEKGKSIIHALNLKTLEYAPATRPRLPIGKAKMIDDMGQRMKTIVGGDDRESKFLREYYAGLIAYSANRVPEIADDLYSIDDAMRTGYFWEYGPFETWDQIGLAEGIKMIEETGSKVAGWVSEMQKAGHDSFYKVEGGKRLYYDQASKGYKPVPSLENYIILDTLRENAPIIKNDSATVHDLGDGVMCVEFTSKSNSIDDAIGQAISDAIDKAEEEGWAGIVIGNNAKNFTVGANLMNVGMMAMQQQFTELDALIDGFQQLNMKIKTCKVPVVVATQGYVFGGGCEIAMHADAGVYAAESYIGLVEVGVGLIPGGGGTKELALRASDKFFEGDVMMPTLIDAFQTIATAKVSTSASEAFDYGYLIEGKDFVEMNLQRNIGEAKRKVLELSREYVAPSIREDITVLGRAGLAALYTAINEFKLGKYISEYDGVVARHVANILCGGELTQTTLVSEQYLLDLEREAFLSLLGNQKTLERIQYTLQNNKPLRN</sequence>
<dbReference type="CDD" id="cd06558">
    <property type="entry name" value="crotonase-like"/>
    <property type="match status" value="1"/>
</dbReference>
<dbReference type="Pfam" id="PF00725">
    <property type="entry name" value="3HCDH"/>
    <property type="match status" value="1"/>
</dbReference>
<dbReference type="GO" id="GO:0006635">
    <property type="term" value="P:fatty acid beta-oxidation"/>
    <property type="evidence" value="ECO:0007669"/>
    <property type="project" value="UniProtKB-UniPathway"/>
</dbReference>
<keyword evidence="6" id="KW-0443">Lipid metabolism</keyword>
<feature type="domain" description="3-hydroxyacyl-CoA dehydrogenase C-terminal" evidence="8">
    <location>
        <begin position="201"/>
        <end position="304"/>
    </location>
</feature>
<dbReference type="AlphaFoldDB" id="A0A5C7FTR1"/>
<keyword evidence="5" id="KW-0520">NAD</keyword>
<comment type="catalytic activity">
    <reaction evidence="7">
        <text>a (3S)-3-hydroxyacyl-CoA + NAD(+) = a 3-oxoacyl-CoA + NADH + H(+)</text>
        <dbReference type="Rhea" id="RHEA:22432"/>
        <dbReference type="ChEBI" id="CHEBI:15378"/>
        <dbReference type="ChEBI" id="CHEBI:57318"/>
        <dbReference type="ChEBI" id="CHEBI:57540"/>
        <dbReference type="ChEBI" id="CHEBI:57945"/>
        <dbReference type="ChEBI" id="CHEBI:90726"/>
        <dbReference type="EC" id="1.1.1.35"/>
    </reaction>
</comment>
<organism evidence="10 11">
    <name type="scientific">Neolewinella aurantiaca</name>
    <dbReference type="NCBI Taxonomy" id="2602767"/>
    <lineage>
        <taxon>Bacteria</taxon>
        <taxon>Pseudomonadati</taxon>
        <taxon>Bacteroidota</taxon>
        <taxon>Saprospiria</taxon>
        <taxon>Saprospirales</taxon>
        <taxon>Lewinellaceae</taxon>
        <taxon>Neolewinella</taxon>
    </lineage>
</organism>
<evidence type="ECO:0000313" key="11">
    <source>
        <dbReference type="Proteomes" id="UP000321907"/>
    </source>
</evidence>
<evidence type="ECO:0000256" key="3">
    <source>
        <dbReference type="ARBA" id="ARBA00022963"/>
    </source>
</evidence>
<comment type="pathway">
    <text evidence="1">Lipid metabolism; fatty acid beta-oxidation.</text>
</comment>
<dbReference type="PANTHER" id="PTHR48075:SF7">
    <property type="entry name" value="3-HYDROXYACYL-COA DEHYDROGENASE-RELATED"/>
    <property type="match status" value="1"/>
</dbReference>
<dbReference type="InterPro" id="IPR029045">
    <property type="entry name" value="ClpP/crotonase-like_dom_sf"/>
</dbReference>
<name>A0A5C7FTR1_9BACT</name>
<keyword evidence="2" id="KW-0276">Fatty acid metabolism</keyword>
<proteinExistence type="predicted"/>
<dbReference type="InterPro" id="IPR008927">
    <property type="entry name" value="6-PGluconate_DH-like_C_sf"/>
</dbReference>
<dbReference type="UniPathway" id="UPA00659"/>
<feature type="domain" description="3-hydroxyacyl-CoA dehydrogenase NAD binding" evidence="9">
    <location>
        <begin position="7"/>
        <end position="199"/>
    </location>
</feature>
<reference evidence="10 11" key="1">
    <citation type="submission" date="2019-08" db="EMBL/GenBank/DDBJ databases">
        <title>Lewinella sp. strain SSH13 Genome sequencing and assembly.</title>
        <authorList>
            <person name="Kim I."/>
        </authorList>
    </citation>
    <scope>NUCLEOTIDE SEQUENCE [LARGE SCALE GENOMIC DNA]</scope>
    <source>
        <strain evidence="10 11">SSH13</strain>
    </source>
</reference>
<dbReference type="GO" id="GO:0070403">
    <property type="term" value="F:NAD+ binding"/>
    <property type="evidence" value="ECO:0007669"/>
    <property type="project" value="InterPro"/>
</dbReference>
<protein>
    <submittedName>
        <fullName evidence="10">3-hydroxyacyl-CoA dehydrogenase/enoyl-CoA hydratase family protein</fullName>
    </submittedName>
</protein>
<dbReference type="GO" id="GO:0003857">
    <property type="term" value="F:(3S)-3-hydroxyacyl-CoA dehydrogenase (NAD+) activity"/>
    <property type="evidence" value="ECO:0007669"/>
    <property type="project" value="UniProtKB-EC"/>
</dbReference>
<keyword evidence="3" id="KW-0442">Lipid degradation</keyword>
<evidence type="ECO:0000313" key="10">
    <source>
        <dbReference type="EMBL" id="TXF88232.1"/>
    </source>
</evidence>
<evidence type="ECO:0000256" key="5">
    <source>
        <dbReference type="ARBA" id="ARBA00023027"/>
    </source>
</evidence>
<dbReference type="Pfam" id="PF02737">
    <property type="entry name" value="3HCDH_N"/>
    <property type="match status" value="1"/>
</dbReference>
<keyword evidence="11" id="KW-1185">Reference proteome</keyword>
<evidence type="ECO:0000259" key="9">
    <source>
        <dbReference type="Pfam" id="PF02737"/>
    </source>
</evidence>
<dbReference type="PROSITE" id="PS51257">
    <property type="entry name" value="PROKAR_LIPOPROTEIN"/>
    <property type="match status" value="1"/>
</dbReference>